<keyword evidence="1" id="KW-0812">Transmembrane</keyword>
<evidence type="ECO:0000256" key="1">
    <source>
        <dbReference type="SAM" id="Phobius"/>
    </source>
</evidence>
<dbReference type="EMBL" id="FNIA01000008">
    <property type="protein sequence ID" value="SDM86500.1"/>
    <property type="molecule type" value="Genomic_DNA"/>
</dbReference>
<proteinExistence type="predicted"/>
<accession>A0A1G9WPV8</accession>
<dbReference type="AlphaFoldDB" id="A0A1G9WPV8"/>
<dbReference type="RefSeq" id="WP_089733144.1">
    <property type="nucleotide sequence ID" value="NZ_FNIA01000008.1"/>
</dbReference>
<keyword evidence="1" id="KW-0472">Membrane</keyword>
<reference evidence="2 3" key="1">
    <citation type="submission" date="2016-10" db="EMBL/GenBank/DDBJ databases">
        <authorList>
            <person name="de Groot N.N."/>
        </authorList>
    </citation>
    <scope>NUCLEOTIDE SEQUENCE [LARGE SCALE GENOMIC DNA]</scope>
    <source>
        <strain evidence="3">EB21,IBRC-M 10013,KCTC 4048</strain>
    </source>
</reference>
<gene>
    <name evidence="2" type="ORF">SAMN05192554_108188</name>
</gene>
<protein>
    <submittedName>
        <fullName evidence="2">Uncharacterized protein</fullName>
    </submittedName>
</protein>
<keyword evidence="1" id="KW-1133">Transmembrane helix</keyword>
<dbReference type="STRING" id="996166.SAMN05192554_108188"/>
<keyword evidence="3" id="KW-1185">Reference proteome</keyword>
<dbReference type="Proteomes" id="UP000199370">
    <property type="component" value="Unassembled WGS sequence"/>
</dbReference>
<name>A0A1G9WPV8_9EURY</name>
<evidence type="ECO:0000313" key="2">
    <source>
        <dbReference type="EMBL" id="SDM86500.1"/>
    </source>
</evidence>
<feature type="transmembrane region" description="Helical" evidence="1">
    <location>
        <begin position="46"/>
        <end position="64"/>
    </location>
</feature>
<evidence type="ECO:0000313" key="3">
    <source>
        <dbReference type="Proteomes" id="UP000199370"/>
    </source>
</evidence>
<organism evidence="2 3">
    <name type="scientific">Haloarchaeobius iranensis</name>
    <dbReference type="NCBI Taxonomy" id="996166"/>
    <lineage>
        <taxon>Archaea</taxon>
        <taxon>Methanobacteriati</taxon>
        <taxon>Methanobacteriota</taxon>
        <taxon>Stenosarchaea group</taxon>
        <taxon>Halobacteria</taxon>
        <taxon>Halobacteriales</taxon>
        <taxon>Halorubellaceae</taxon>
        <taxon>Haloarchaeobius</taxon>
    </lineage>
</organism>
<sequence length="83" mass="8528">MSLSAVALYVLARELPERHTKATLSFAPVLVVGSLLQFAAGDPTVQGTGLVAATLAGVGAALVVSDGLRKRLTFAPNIYETSS</sequence>